<proteinExistence type="predicted"/>
<evidence type="ECO:0008006" key="2">
    <source>
        <dbReference type="Google" id="ProtNLM"/>
    </source>
</evidence>
<sequence length="189" mass="21977">MNDQQLMENFIAGAKNKRIFRDRKRNFYDVCDWKEVECEDSNVVMISWNREWGVVDLKQGTIGLDWLPPKLRKINISDQYMEGTFNTSYLPKEIKQVYLGCNFLHGTLNMTVLPESLLVLHLDCNRFEGPIDLMHLPPKLEELELDENRIEAEVLMVDLPRTITSYAFDGNKIGKIVDKNGKEIKEALI</sequence>
<dbReference type="SUPFAM" id="SSF52058">
    <property type="entry name" value="L domain-like"/>
    <property type="match status" value="1"/>
</dbReference>
<dbReference type="Gene3D" id="3.80.10.10">
    <property type="entry name" value="Ribonuclease Inhibitor"/>
    <property type="match status" value="1"/>
</dbReference>
<dbReference type="AlphaFoldDB" id="A0A7S4UQY5"/>
<dbReference type="EMBL" id="HBKR01037227">
    <property type="protein sequence ID" value="CAE2336388.1"/>
    <property type="molecule type" value="Transcribed_RNA"/>
</dbReference>
<organism evidence="1">
    <name type="scientific">Paramoeba aestuarina</name>
    <dbReference type="NCBI Taxonomy" id="180227"/>
    <lineage>
        <taxon>Eukaryota</taxon>
        <taxon>Amoebozoa</taxon>
        <taxon>Discosea</taxon>
        <taxon>Flabellinia</taxon>
        <taxon>Dactylopodida</taxon>
        <taxon>Paramoebidae</taxon>
        <taxon>Paramoeba</taxon>
    </lineage>
</organism>
<name>A0A7S4UQY5_9EUKA</name>
<evidence type="ECO:0000313" key="1">
    <source>
        <dbReference type="EMBL" id="CAE2336388.1"/>
    </source>
</evidence>
<protein>
    <recommendedName>
        <fullName evidence="2">Leucine-rich repeat-containing N-terminal plant-type domain-containing protein</fullName>
    </recommendedName>
</protein>
<reference evidence="1" key="1">
    <citation type="submission" date="2021-01" db="EMBL/GenBank/DDBJ databases">
        <authorList>
            <person name="Corre E."/>
            <person name="Pelletier E."/>
            <person name="Niang G."/>
            <person name="Scheremetjew M."/>
            <person name="Finn R."/>
            <person name="Kale V."/>
            <person name="Holt S."/>
            <person name="Cochrane G."/>
            <person name="Meng A."/>
            <person name="Brown T."/>
            <person name="Cohen L."/>
        </authorList>
    </citation>
    <scope>NUCLEOTIDE SEQUENCE</scope>
    <source>
        <strain evidence="1">SoJaBio B1-5/56/2</strain>
    </source>
</reference>
<accession>A0A7S4UQY5</accession>
<gene>
    <name evidence="1" type="ORF">NAES01612_LOCUS24333</name>
</gene>
<dbReference type="InterPro" id="IPR032675">
    <property type="entry name" value="LRR_dom_sf"/>
</dbReference>